<keyword evidence="1" id="KW-1185">Reference proteome</keyword>
<dbReference type="AlphaFoldDB" id="A0A914W7N7"/>
<sequence>MRAKIEDDHLSRADRAEEADHRIDWTKNAVWPALMCKVVVIDRTAEVGQPMLLAQPLVSLSASFAALKETEGRRIVDAVSRATFLVVGVPLMVRRTRHTLLSISLCSVGSHSGKGRAAQRRRVARCFSTDKNVGRRFRGVDFTTDKPSPRRCRHRLNFVA</sequence>
<dbReference type="WBParaSite" id="PSAMB.scaffold31size108074.g819.t1">
    <property type="protein sequence ID" value="PSAMB.scaffold31size108074.g819.t1"/>
    <property type="gene ID" value="PSAMB.scaffold31size108074.g819"/>
</dbReference>
<protein>
    <submittedName>
        <fullName evidence="2">Uncharacterized protein</fullName>
    </submittedName>
</protein>
<proteinExistence type="predicted"/>
<dbReference type="Proteomes" id="UP000887566">
    <property type="component" value="Unplaced"/>
</dbReference>
<evidence type="ECO:0000313" key="1">
    <source>
        <dbReference type="Proteomes" id="UP000887566"/>
    </source>
</evidence>
<organism evidence="1 2">
    <name type="scientific">Plectus sambesii</name>
    <dbReference type="NCBI Taxonomy" id="2011161"/>
    <lineage>
        <taxon>Eukaryota</taxon>
        <taxon>Metazoa</taxon>
        <taxon>Ecdysozoa</taxon>
        <taxon>Nematoda</taxon>
        <taxon>Chromadorea</taxon>
        <taxon>Plectida</taxon>
        <taxon>Plectina</taxon>
        <taxon>Plectoidea</taxon>
        <taxon>Plectidae</taxon>
        <taxon>Plectus</taxon>
    </lineage>
</organism>
<accession>A0A914W7N7</accession>
<name>A0A914W7N7_9BILA</name>
<evidence type="ECO:0000313" key="2">
    <source>
        <dbReference type="WBParaSite" id="PSAMB.scaffold31size108074.g819.t1"/>
    </source>
</evidence>
<reference evidence="2" key="1">
    <citation type="submission" date="2022-11" db="UniProtKB">
        <authorList>
            <consortium name="WormBaseParasite"/>
        </authorList>
    </citation>
    <scope>IDENTIFICATION</scope>
</reference>